<dbReference type="AlphaFoldDB" id="A0A3A4NEH8"/>
<accession>A0A3A4NEH8</accession>
<evidence type="ECO:0000313" key="2">
    <source>
        <dbReference type="Proteomes" id="UP000265882"/>
    </source>
</evidence>
<dbReference type="Gene3D" id="1.20.1260.10">
    <property type="match status" value="1"/>
</dbReference>
<dbReference type="InterPro" id="IPR009078">
    <property type="entry name" value="Ferritin-like_SF"/>
</dbReference>
<protein>
    <submittedName>
        <fullName evidence="1">Uncharacterized protein</fullName>
    </submittedName>
</protein>
<dbReference type="InterPro" id="IPR012347">
    <property type="entry name" value="Ferritin-like"/>
</dbReference>
<organism evidence="1 2">
    <name type="scientific">Abyssobacteria bacterium (strain SURF_5)</name>
    <dbReference type="NCBI Taxonomy" id="2093360"/>
    <lineage>
        <taxon>Bacteria</taxon>
        <taxon>Pseudomonadati</taxon>
        <taxon>Candidatus Hydrogenedentota</taxon>
        <taxon>Candidatus Abyssobacteria</taxon>
    </lineage>
</organism>
<dbReference type="CDD" id="cd01045">
    <property type="entry name" value="Ferritin_like_AB"/>
    <property type="match status" value="1"/>
</dbReference>
<comment type="caution">
    <text evidence="1">The sequence shown here is derived from an EMBL/GenBank/DDBJ whole genome shotgun (WGS) entry which is preliminary data.</text>
</comment>
<dbReference type="EMBL" id="QZKU01000089">
    <property type="protein sequence ID" value="RJP19458.1"/>
    <property type="molecule type" value="Genomic_DNA"/>
</dbReference>
<proteinExistence type="predicted"/>
<evidence type="ECO:0000313" key="1">
    <source>
        <dbReference type="EMBL" id="RJP19458.1"/>
    </source>
</evidence>
<name>A0A3A4NEH8_ABYX5</name>
<dbReference type="Proteomes" id="UP000265882">
    <property type="component" value="Unassembled WGS sequence"/>
</dbReference>
<sequence length="166" mass="19444">MSMKIDFSDDEIRIFDFDELEAYRIARKMEEDGIYYYSRMLDEILKPKILDVLQMLIRDERAHLNLFSEKVEELARQYGVTDEGETLADIADSKVFDILKDPERVADILCTPQEAVRLAIEVEKRSIMFYNQILANTQNKTGRAALHSLISEEQDHVKRLESLLRK</sequence>
<reference evidence="1 2" key="1">
    <citation type="journal article" date="2017" name="ISME J.">
        <title>Energy and carbon metabolisms in a deep terrestrial subsurface fluid microbial community.</title>
        <authorList>
            <person name="Momper L."/>
            <person name="Jungbluth S.P."/>
            <person name="Lee M.D."/>
            <person name="Amend J.P."/>
        </authorList>
    </citation>
    <scope>NUCLEOTIDE SEQUENCE [LARGE SCALE GENOMIC DNA]</scope>
    <source>
        <strain evidence="1">SURF_5</strain>
    </source>
</reference>
<dbReference type="SUPFAM" id="SSF47240">
    <property type="entry name" value="Ferritin-like"/>
    <property type="match status" value="1"/>
</dbReference>
<gene>
    <name evidence="1" type="ORF">C4520_12820</name>
</gene>